<dbReference type="GO" id="GO:0003677">
    <property type="term" value="F:DNA binding"/>
    <property type="evidence" value="ECO:0007669"/>
    <property type="project" value="UniProtKB-KW"/>
</dbReference>
<keyword evidence="5" id="KW-1185">Reference proteome</keyword>
<comment type="caution">
    <text evidence="4">The sequence shown here is derived from an EMBL/GenBank/DDBJ whole genome shotgun (WGS) entry which is preliminary data.</text>
</comment>
<dbReference type="InterPro" id="IPR011344">
    <property type="entry name" value="ssDNA-bd"/>
</dbReference>
<proteinExistence type="predicted"/>
<dbReference type="PIRSF" id="PIRSF002070">
    <property type="entry name" value="SSB"/>
    <property type="match status" value="1"/>
</dbReference>
<dbReference type="InterPro" id="IPR012340">
    <property type="entry name" value="NA-bd_OB-fold"/>
</dbReference>
<dbReference type="RefSeq" id="WP_354658427.1">
    <property type="nucleotide sequence ID" value="NZ_JBEXAC010000001.1"/>
</dbReference>
<dbReference type="CDD" id="cd04496">
    <property type="entry name" value="SSB_OBF"/>
    <property type="match status" value="1"/>
</dbReference>
<dbReference type="Pfam" id="PF00436">
    <property type="entry name" value="SSB"/>
    <property type="match status" value="1"/>
</dbReference>
<evidence type="ECO:0000313" key="5">
    <source>
        <dbReference type="Proteomes" id="UP001549749"/>
    </source>
</evidence>
<dbReference type="NCBIfam" id="TIGR00621">
    <property type="entry name" value="ssb"/>
    <property type="match status" value="1"/>
</dbReference>
<name>A0ABV2SYC4_9BACT</name>
<evidence type="ECO:0000313" key="4">
    <source>
        <dbReference type="EMBL" id="MET6995778.1"/>
    </source>
</evidence>
<accession>A0ABV2SYC4</accession>
<organism evidence="4 5">
    <name type="scientific">Chitinophaga defluvii</name>
    <dbReference type="NCBI Taxonomy" id="3163343"/>
    <lineage>
        <taxon>Bacteria</taxon>
        <taxon>Pseudomonadati</taxon>
        <taxon>Bacteroidota</taxon>
        <taxon>Chitinophagia</taxon>
        <taxon>Chitinophagales</taxon>
        <taxon>Chitinophagaceae</taxon>
        <taxon>Chitinophaga</taxon>
    </lineage>
</organism>
<evidence type="ECO:0000256" key="1">
    <source>
        <dbReference type="ARBA" id="ARBA00023125"/>
    </source>
</evidence>
<dbReference type="Gene3D" id="2.40.50.140">
    <property type="entry name" value="Nucleic acid-binding proteins"/>
    <property type="match status" value="1"/>
</dbReference>
<protein>
    <recommendedName>
        <fullName evidence="2 3">Single-stranded DNA-binding protein</fullName>
    </recommendedName>
</protein>
<dbReference type="Proteomes" id="UP001549749">
    <property type="component" value="Unassembled WGS sequence"/>
</dbReference>
<sequence>MIKLQLIGNLGRNAIKREANGKSVLSFTVASTERFKNAQGVLQERTTWVDCALWERDNLAPYLLQGQQVYLEGTPSVDAYTNHAGEPAATLRLRVLQIQLLGSRRDEEKHKAEAEGVMAARPLAVPVVEEVADDLPF</sequence>
<reference evidence="4 5" key="1">
    <citation type="submission" date="2024-06" db="EMBL/GenBank/DDBJ databases">
        <title>Chitinophaga defluvii sp. nov., isolated from municipal sewage.</title>
        <authorList>
            <person name="Zhang L."/>
        </authorList>
    </citation>
    <scope>NUCLEOTIDE SEQUENCE [LARGE SCALE GENOMIC DNA]</scope>
    <source>
        <strain evidence="4 5">H8</strain>
    </source>
</reference>
<dbReference type="SUPFAM" id="SSF50249">
    <property type="entry name" value="Nucleic acid-binding proteins"/>
    <property type="match status" value="1"/>
</dbReference>
<keyword evidence="1 2" id="KW-0238">DNA-binding</keyword>
<evidence type="ECO:0000256" key="2">
    <source>
        <dbReference type="PIRNR" id="PIRNR002070"/>
    </source>
</evidence>
<dbReference type="PROSITE" id="PS50935">
    <property type="entry name" value="SSB"/>
    <property type="match status" value="1"/>
</dbReference>
<gene>
    <name evidence="4" type="primary">ssb</name>
    <name evidence="4" type="ORF">ABR189_00285</name>
</gene>
<dbReference type="EMBL" id="JBEXAC010000001">
    <property type="protein sequence ID" value="MET6995778.1"/>
    <property type="molecule type" value="Genomic_DNA"/>
</dbReference>
<dbReference type="InterPro" id="IPR000424">
    <property type="entry name" value="Primosome_PriB/ssb"/>
</dbReference>
<evidence type="ECO:0000256" key="3">
    <source>
        <dbReference type="RuleBase" id="RU000524"/>
    </source>
</evidence>